<dbReference type="EMBL" id="SMKV01000014">
    <property type="protein sequence ID" value="TDC92372.1"/>
    <property type="molecule type" value="Genomic_DNA"/>
</dbReference>
<sequence length="125" mass="14099">MAESKHINAHPQPGQIDLFPDLQPEPPGLPSWLQDRRVSPVGFLLTVPNLQQAPTEWPHASWLRTDCLECGQFSSWVFTAEDGNSWEKDHVQSTGHRRFSSFMLSRVQFEVAAPDSDAESFPVGR</sequence>
<dbReference type="AlphaFoldDB" id="A0A4R4USM1"/>
<feature type="region of interest" description="Disordered" evidence="1">
    <location>
        <begin position="1"/>
        <end position="24"/>
    </location>
</feature>
<accession>A0A4R4USM1</accession>
<comment type="caution">
    <text evidence="2">The sequence shown here is derived from an EMBL/GenBank/DDBJ whole genome shotgun (WGS) entry which is preliminary data.</text>
</comment>
<protein>
    <submittedName>
        <fullName evidence="2">Uncharacterized protein</fullName>
    </submittedName>
</protein>
<reference evidence="2 3" key="1">
    <citation type="submission" date="2019-03" db="EMBL/GenBank/DDBJ databases">
        <title>Draft genome sequences of novel Actinobacteria.</title>
        <authorList>
            <person name="Sahin N."/>
            <person name="Ay H."/>
            <person name="Saygin H."/>
        </authorList>
    </citation>
    <scope>NUCLEOTIDE SEQUENCE [LARGE SCALE GENOMIC DNA]</scope>
    <source>
        <strain evidence="2 3">16K404</strain>
    </source>
</reference>
<gene>
    <name evidence="2" type="ORF">E1161_13450</name>
</gene>
<evidence type="ECO:0000313" key="2">
    <source>
        <dbReference type="EMBL" id="TDC92372.1"/>
    </source>
</evidence>
<name>A0A4R4USM1_9PSEU</name>
<evidence type="ECO:0000313" key="3">
    <source>
        <dbReference type="Proteomes" id="UP000294744"/>
    </source>
</evidence>
<keyword evidence="3" id="KW-1185">Reference proteome</keyword>
<evidence type="ECO:0000256" key="1">
    <source>
        <dbReference type="SAM" id="MobiDB-lite"/>
    </source>
</evidence>
<organism evidence="2 3">
    <name type="scientific">Saccharopolyspora aridisoli</name>
    <dbReference type="NCBI Taxonomy" id="2530385"/>
    <lineage>
        <taxon>Bacteria</taxon>
        <taxon>Bacillati</taxon>
        <taxon>Actinomycetota</taxon>
        <taxon>Actinomycetes</taxon>
        <taxon>Pseudonocardiales</taxon>
        <taxon>Pseudonocardiaceae</taxon>
        <taxon>Saccharopolyspora</taxon>
    </lineage>
</organism>
<proteinExistence type="predicted"/>
<dbReference type="RefSeq" id="WP_132623221.1">
    <property type="nucleotide sequence ID" value="NZ_SMKV01000014.1"/>
</dbReference>
<dbReference type="Proteomes" id="UP000294744">
    <property type="component" value="Unassembled WGS sequence"/>
</dbReference>